<feature type="domain" description="Thiamine pyrophosphate enzyme central" evidence="11">
    <location>
        <begin position="198"/>
        <end position="307"/>
    </location>
</feature>
<dbReference type="PANTHER" id="PTHR43452:SF30">
    <property type="entry name" value="PYRUVATE DECARBOXYLASE ISOZYME 1-RELATED"/>
    <property type="match status" value="1"/>
</dbReference>
<dbReference type="FunFam" id="3.40.50.970:FF:000024">
    <property type="entry name" value="Pyruvate decarboxylase isozyme"/>
    <property type="match status" value="1"/>
</dbReference>
<comment type="cofactor">
    <cofactor evidence="9">
        <name>Mg(2+)</name>
        <dbReference type="ChEBI" id="CHEBI:18420"/>
    </cofactor>
    <text evidence="9">Binds 1 Mg(2+) per subunit.</text>
</comment>
<keyword evidence="5" id="KW-0210">Decarboxylase</keyword>
<evidence type="ECO:0000256" key="8">
    <source>
        <dbReference type="ARBA" id="ARBA00023239"/>
    </source>
</evidence>
<dbReference type="CDD" id="cd02005">
    <property type="entry name" value="TPP_PDC_IPDC"/>
    <property type="match status" value="1"/>
</dbReference>
<comment type="cofactor">
    <cofactor evidence="1">
        <name>a metal cation</name>
        <dbReference type="ChEBI" id="CHEBI:25213"/>
    </cofactor>
</comment>
<comment type="cofactor">
    <cofactor evidence="2">
        <name>thiamine diphosphate</name>
        <dbReference type="ChEBI" id="CHEBI:58937"/>
    </cofactor>
</comment>
<dbReference type="Gene3D" id="3.40.50.1220">
    <property type="entry name" value="TPP-binding domain"/>
    <property type="match status" value="1"/>
</dbReference>
<evidence type="ECO:0000256" key="3">
    <source>
        <dbReference type="ARBA" id="ARBA00007812"/>
    </source>
</evidence>
<dbReference type="SUPFAM" id="SSF52518">
    <property type="entry name" value="Thiamin diphosphate-binding fold (THDP-binding)"/>
    <property type="match status" value="2"/>
</dbReference>
<dbReference type="CDD" id="cd07038">
    <property type="entry name" value="TPP_PYR_PDC_IPDC_like"/>
    <property type="match status" value="1"/>
</dbReference>
<dbReference type="Gene3D" id="3.40.50.970">
    <property type="match status" value="2"/>
</dbReference>
<reference evidence="14 15" key="1">
    <citation type="journal article" date="2011" name="J. Bacteriol.">
        <title>Genome sequence of 'Pedosphaera parvula' Ellin514, an aerobic Verrucomicrobial isolate from pasture soil.</title>
        <authorList>
            <person name="Kant R."/>
            <person name="van Passel M.W."/>
            <person name="Sangwan P."/>
            <person name="Palva A."/>
            <person name="Lucas S."/>
            <person name="Copeland A."/>
            <person name="Lapidus A."/>
            <person name="Glavina Del Rio T."/>
            <person name="Dalin E."/>
            <person name="Tice H."/>
            <person name="Bruce D."/>
            <person name="Goodwin L."/>
            <person name="Pitluck S."/>
            <person name="Chertkov O."/>
            <person name="Larimer F.W."/>
            <person name="Land M.L."/>
            <person name="Hauser L."/>
            <person name="Brettin T.S."/>
            <person name="Detter J.C."/>
            <person name="Han S."/>
            <person name="de Vos W.M."/>
            <person name="Janssen P.H."/>
            <person name="Smidt H."/>
        </authorList>
    </citation>
    <scope>NUCLEOTIDE SEQUENCE [LARGE SCALE GENOMIC DNA]</scope>
    <source>
        <strain evidence="14 15">Ellin514</strain>
    </source>
</reference>
<evidence type="ECO:0000256" key="5">
    <source>
        <dbReference type="ARBA" id="ARBA00022793"/>
    </source>
</evidence>
<organism evidence="14 15">
    <name type="scientific">Pedosphaera parvula (strain Ellin514)</name>
    <dbReference type="NCBI Taxonomy" id="320771"/>
    <lineage>
        <taxon>Bacteria</taxon>
        <taxon>Pseudomonadati</taxon>
        <taxon>Verrucomicrobiota</taxon>
        <taxon>Pedosphaerae</taxon>
        <taxon>Pedosphaerales</taxon>
        <taxon>Pedosphaeraceae</taxon>
        <taxon>Pedosphaera</taxon>
    </lineage>
</organism>
<evidence type="ECO:0000313" key="15">
    <source>
        <dbReference type="Proteomes" id="UP000003688"/>
    </source>
</evidence>
<keyword evidence="4 9" id="KW-0479">Metal-binding</keyword>
<evidence type="ECO:0000313" key="14">
    <source>
        <dbReference type="EMBL" id="EEF61750.1"/>
    </source>
</evidence>
<dbReference type="PANTHER" id="PTHR43452">
    <property type="entry name" value="PYRUVATE DECARBOXYLASE"/>
    <property type="match status" value="1"/>
</dbReference>
<evidence type="ECO:0000256" key="2">
    <source>
        <dbReference type="ARBA" id="ARBA00001964"/>
    </source>
</evidence>
<evidence type="ECO:0000256" key="4">
    <source>
        <dbReference type="ARBA" id="ARBA00022723"/>
    </source>
</evidence>
<dbReference type="GO" id="GO:0005829">
    <property type="term" value="C:cytosol"/>
    <property type="evidence" value="ECO:0007669"/>
    <property type="project" value="TreeGrafter"/>
</dbReference>
<dbReference type="EMBL" id="ABOX02000008">
    <property type="protein sequence ID" value="EEF61750.1"/>
    <property type="molecule type" value="Genomic_DNA"/>
</dbReference>
<dbReference type="Pfam" id="PF00205">
    <property type="entry name" value="TPP_enzyme_M"/>
    <property type="match status" value="1"/>
</dbReference>
<feature type="binding site" evidence="9">
    <location>
        <position position="462"/>
    </location>
    <ligand>
        <name>Mg(2+)</name>
        <dbReference type="ChEBI" id="CHEBI:18420"/>
    </ligand>
</feature>
<feature type="binding site" evidence="9">
    <location>
        <position position="464"/>
    </location>
    <ligand>
        <name>Mg(2+)</name>
        <dbReference type="ChEBI" id="CHEBI:18420"/>
    </ligand>
</feature>
<dbReference type="InterPro" id="IPR012000">
    <property type="entry name" value="Thiamin_PyroP_enz_cen_dom"/>
</dbReference>
<dbReference type="Proteomes" id="UP000003688">
    <property type="component" value="Unassembled WGS sequence"/>
</dbReference>
<dbReference type="InterPro" id="IPR012110">
    <property type="entry name" value="PDC/IPDC-like"/>
</dbReference>
<feature type="domain" description="Thiamine pyrophosphate enzyme N-terminal TPP-binding" evidence="13">
    <location>
        <begin position="7"/>
        <end position="122"/>
    </location>
</feature>
<evidence type="ECO:0000256" key="10">
    <source>
        <dbReference type="RuleBase" id="RU362132"/>
    </source>
</evidence>
<dbReference type="InterPro" id="IPR029061">
    <property type="entry name" value="THDP-binding"/>
</dbReference>
<gene>
    <name evidence="14" type="ORF">Cflav_PD4790</name>
</gene>
<dbReference type="GO" id="GO:0000287">
    <property type="term" value="F:magnesium ion binding"/>
    <property type="evidence" value="ECO:0007669"/>
    <property type="project" value="InterPro"/>
</dbReference>
<evidence type="ECO:0000256" key="1">
    <source>
        <dbReference type="ARBA" id="ARBA00001920"/>
    </source>
</evidence>
<sequence length="552" mass="61155">MKKAISIGEYLIEQLHAHGVGHVFGIPGDYVLGFYDQLAKSKLVTMVNTCDEQGAGFAADAYARMRGLGAVCITYCVGGLKVANATAGAYAEKSPVVVISGAPGMNEREKNPLLHHKVKEFDTQKKVFEQITVASTVLSDAQTAFQEIDRVLHAALRYKRPVYIELPRDMVFKTGIQYYRPEEIHEQSDTETLRAALAEAEAMINKAKKPVWLADVEVHRFGLQDVLMKLVHKTNIPVATTVLGKSVIGEQHSFYLGVYEGALGRDDVRRYVEGSDCVVMLGAFLTDINLGIYTAQLDPMRTIYANSEKLSIRYHTYENVRFKDFMRGLLKLRLRRRKLGKIPTPPPIGSFRAKAGNTPVTVKRLYQRINDFLGENMMVVADVGDALFGATDLFIRHRTEFLAPAYYASMGFAVPAGIGAQMANRKLRPLVLVGDGAFQMTGMELSTAARYGLNPIVILLNNFGYGTERHMQDGAYNDVLLWHYSKLPEVLGAGKGFLVKTEGELDKALEEAKKCEHTFCLLDVQLDPADRSPALQRLAERLALGVSSARVV</sequence>
<dbReference type="AlphaFoldDB" id="B9XEN6"/>
<dbReference type="STRING" id="320771.Cflav_PD4790"/>
<dbReference type="GO" id="GO:0004737">
    <property type="term" value="F:pyruvate decarboxylase activity"/>
    <property type="evidence" value="ECO:0007669"/>
    <property type="project" value="TreeGrafter"/>
</dbReference>
<dbReference type="PIRSF" id="PIRSF036565">
    <property type="entry name" value="Pyruvt_ip_decrb"/>
    <property type="match status" value="1"/>
</dbReference>
<evidence type="ECO:0000256" key="9">
    <source>
        <dbReference type="PIRSR" id="PIRSR036565-2"/>
    </source>
</evidence>
<dbReference type="GO" id="GO:0030976">
    <property type="term" value="F:thiamine pyrophosphate binding"/>
    <property type="evidence" value="ECO:0007669"/>
    <property type="project" value="InterPro"/>
</dbReference>
<dbReference type="Pfam" id="PF02775">
    <property type="entry name" value="TPP_enzyme_C"/>
    <property type="match status" value="1"/>
</dbReference>
<dbReference type="SUPFAM" id="SSF52467">
    <property type="entry name" value="DHS-like NAD/FAD-binding domain"/>
    <property type="match status" value="1"/>
</dbReference>
<accession>B9XEN6</accession>
<dbReference type="OrthoDB" id="4494979at2"/>
<comment type="caution">
    <text evidence="14">The sequence shown here is derived from an EMBL/GenBank/DDBJ whole genome shotgun (WGS) entry which is preliminary data.</text>
</comment>
<name>B9XEN6_PEDPL</name>
<dbReference type="InterPro" id="IPR047213">
    <property type="entry name" value="TPP_PYR_PDC_IPDC-like"/>
</dbReference>
<feature type="domain" description="Thiamine pyrophosphate enzyme TPP-binding" evidence="12">
    <location>
        <begin position="393"/>
        <end position="523"/>
    </location>
</feature>
<comment type="similarity">
    <text evidence="3 10">Belongs to the TPP enzyme family.</text>
</comment>
<dbReference type="InterPro" id="IPR012001">
    <property type="entry name" value="Thiamin_PyroP_enz_TPP-bd_dom"/>
</dbReference>
<evidence type="ECO:0000256" key="6">
    <source>
        <dbReference type="ARBA" id="ARBA00022842"/>
    </source>
</evidence>
<dbReference type="RefSeq" id="WP_007414284.1">
    <property type="nucleotide sequence ID" value="NZ_ABOX02000008.1"/>
</dbReference>
<proteinExistence type="inferred from homology"/>
<keyword evidence="15" id="KW-1185">Reference proteome</keyword>
<evidence type="ECO:0000259" key="13">
    <source>
        <dbReference type="Pfam" id="PF02776"/>
    </source>
</evidence>
<evidence type="ECO:0000259" key="12">
    <source>
        <dbReference type="Pfam" id="PF02775"/>
    </source>
</evidence>
<feature type="binding site" evidence="9">
    <location>
        <position position="435"/>
    </location>
    <ligand>
        <name>Mg(2+)</name>
        <dbReference type="ChEBI" id="CHEBI:18420"/>
    </ligand>
</feature>
<dbReference type="GO" id="GO:0000949">
    <property type="term" value="P:aromatic amino acid family catabolic process to alcohol via Ehrlich pathway"/>
    <property type="evidence" value="ECO:0007669"/>
    <property type="project" value="TreeGrafter"/>
</dbReference>
<keyword evidence="8" id="KW-0456">Lyase</keyword>
<dbReference type="InterPro" id="IPR011766">
    <property type="entry name" value="TPP_enzyme_TPP-bd"/>
</dbReference>
<dbReference type="Pfam" id="PF02776">
    <property type="entry name" value="TPP_enzyme_N"/>
    <property type="match status" value="1"/>
</dbReference>
<keyword evidence="7 10" id="KW-0786">Thiamine pyrophosphate</keyword>
<dbReference type="InterPro" id="IPR029035">
    <property type="entry name" value="DHS-like_NAD/FAD-binding_dom"/>
</dbReference>
<dbReference type="InterPro" id="IPR047214">
    <property type="entry name" value="TPP_PDC_IPDC"/>
</dbReference>
<evidence type="ECO:0000256" key="7">
    <source>
        <dbReference type="ARBA" id="ARBA00023052"/>
    </source>
</evidence>
<keyword evidence="6 9" id="KW-0460">Magnesium</keyword>
<protein>
    <submittedName>
        <fullName evidence="14">Thiamine pyrophosphate protein TPP binding domain protein</fullName>
    </submittedName>
</protein>
<evidence type="ECO:0000259" key="11">
    <source>
        <dbReference type="Pfam" id="PF00205"/>
    </source>
</evidence>